<accession>A0A565BMM6</accession>
<comment type="caution">
    <text evidence="2">The sequence shown here is derived from an EMBL/GenBank/DDBJ whole genome shotgun (WGS) entry which is preliminary data.</text>
</comment>
<dbReference type="EMBL" id="CABITT030000004">
    <property type="protein sequence ID" value="VVB02852.1"/>
    <property type="molecule type" value="Genomic_DNA"/>
</dbReference>
<dbReference type="Proteomes" id="UP000489600">
    <property type="component" value="Unassembled WGS sequence"/>
</dbReference>
<evidence type="ECO:0000256" key="1">
    <source>
        <dbReference type="SAM" id="MobiDB-lite"/>
    </source>
</evidence>
<evidence type="ECO:0000313" key="3">
    <source>
        <dbReference type="Proteomes" id="UP000489600"/>
    </source>
</evidence>
<sequence length="118" mass="12921">MNSTECPDNVSSRKHDSANENKGKSNDKYIRASREIKGKAFLWHPSLAIIKHTGWCFGWLPILGFDGFGVASVYRLSTRAALSLSLAVNGALLPLVCLISEETEPLAGSTDLRVYQNP</sequence>
<reference evidence="2" key="1">
    <citation type="submission" date="2019-07" db="EMBL/GenBank/DDBJ databases">
        <authorList>
            <person name="Dittberner H."/>
        </authorList>
    </citation>
    <scope>NUCLEOTIDE SEQUENCE [LARGE SCALE GENOMIC DNA]</scope>
</reference>
<proteinExistence type="predicted"/>
<name>A0A565BMM6_9BRAS</name>
<feature type="compositionally biased region" description="Polar residues" evidence="1">
    <location>
        <begin position="1"/>
        <end position="10"/>
    </location>
</feature>
<keyword evidence="3" id="KW-1185">Reference proteome</keyword>
<evidence type="ECO:0000313" key="2">
    <source>
        <dbReference type="EMBL" id="VVB02852.1"/>
    </source>
</evidence>
<organism evidence="2 3">
    <name type="scientific">Arabis nemorensis</name>
    <dbReference type="NCBI Taxonomy" id="586526"/>
    <lineage>
        <taxon>Eukaryota</taxon>
        <taxon>Viridiplantae</taxon>
        <taxon>Streptophyta</taxon>
        <taxon>Embryophyta</taxon>
        <taxon>Tracheophyta</taxon>
        <taxon>Spermatophyta</taxon>
        <taxon>Magnoliopsida</taxon>
        <taxon>eudicotyledons</taxon>
        <taxon>Gunneridae</taxon>
        <taxon>Pentapetalae</taxon>
        <taxon>rosids</taxon>
        <taxon>malvids</taxon>
        <taxon>Brassicales</taxon>
        <taxon>Brassicaceae</taxon>
        <taxon>Arabideae</taxon>
        <taxon>Arabis</taxon>
    </lineage>
</organism>
<dbReference type="AlphaFoldDB" id="A0A565BMM6"/>
<feature type="region of interest" description="Disordered" evidence="1">
    <location>
        <begin position="1"/>
        <end position="26"/>
    </location>
</feature>
<protein>
    <submittedName>
        <fullName evidence="2">Uncharacterized protein</fullName>
    </submittedName>
</protein>
<gene>
    <name evidence="2" type="ORF">ANE_LOCUS13296</name>
</gene>
<feature type="compositionally biased region" description="Basic and acidic residues" evidence="1">
    <location>
        <begin position="11"/>
        <end position="26"/>
    </location>
</feature>